<dbReference type="GO" id="GO:0070579">
    <property type="term" value="F:DNA 5-methylcytosine dioxygenase activity"/>
    <property type="evidence" value="ECO:0007669"/>
    <property type="project" value="UniProtKB-UniRule"/>
</dbReference>
<dbReference type="GO" id="GO:0005634">
    <property type="term" value="C:nucleus"/>
    <property type="evidence" value="ECO:0007669"/>
    <property type="project" value="UniProtKB-UniRule"/>
</dbReference>
<reference evidence="14" key="2">
    <citation type="submission" date="2025-09" db="UniProtKB">
        <authorList>
            <consortium name="Ensembl"/>
        </authorList>
    </citation>
    <scope>IDENTIFICATION</scope>
</reference>
<dbReference type="GO" id="GO:0005694">
    <property type="term" value="C:chromosome"/>
    <property type="evidence" value="ECO:0007669"/>
    <property type="project" value="UniProtKB-SubCell"/>
</dbReference>
<keyword evidence="3" id="KW-0158">Chromosome</keyword>
<keyword evidence="7 11" id="KW-0560">Oxidoreductase</keyword>
<keyword evidence="5 11" id="KW-0862">Zinc</keyword>
<evidence type="ECO:0000256" key="8">
    <source>
        <dbReference type="ARBA" id="ARBA00023004"/>
    </source>
</evidence>
<evidence type="ECO:0000256" key="10">
    <source>
        <dbReference type="ARBA" id="ARBA00049431"/>
    </source>
</evidence>
<feature type="region of interest" description="Disordered" evidence="12">
    <location>
        <begin position="153"/>
        <end position="203"/>
    </location>
</feature>
<dbReference type="PANTHER" id="PTHR23358:SF6">
    <property type="entry name" value="METHYLCYTOSINE DIOXYGENASE TET"/>
    <property type="match status" value="1"/>
</dbReference>
<keyword evidence="4 11" id="KW-0479">Metal-binding</keyword>
<evidence type="ECO:0000256" key="3">
    <source>
        <dbReference type="ARBA" id="ARBA00022454"/>
    </source>
</evidence>
<dbReference type="GO" id="GO:0008270">
    <property type="term" value="F:zinc ion binding"/>
    <property type="evidence" value="ECO:0007669"/>
    <property type="project" value="UniProtKB-UniRule"/>
</dbReference>
<evidence type="ECO:0000256" key="1">
    <source>
        <dbReference type="ARBA" id="ARBA00004286"/>
    </source>
</evidence>
<evidence type="ECO:0000259" key="13">
    <source>
        <dbReference type="SMART" id="SM01333"/>
    </source>
</evidence>
<comment type="catalytic activity">
    <reaction evidence="10 11">
        <text>a 5-hydroxymethyl-2'-deoxycytidine in DNA + 2-oxoglutarate + O2 = a 5-formyl-2'-deoxycytidine in DNA + succinate + CO2 + H2O</text>
        <dbReference type="Rhea" id="RHEA:53828"/>
        <dbReference type="Rhea" id="RHEA-COMP:13315"/>
        <dbReference type="Rhea" id="RHEA-COMP:13656"/>
        <dbReference type="ChEBI" id="CHEBI:15377"/>
        <dbReference type="ChEBI" id="CHEBI:15379"/>
        <dbReference type="ChEBI" id="CHEBI:16526"/>
        <dbReference type="ChEBI" id="CHEBI:16810"/>
        <dbReference type="ChEBI" id="CHEBI:30031"/>
        <dbReference type="ChEBI" id="CHEBI:136731"/>
        <dbReference type="ChEBI" id="CHEBI:137731"/>
        <dbReference type="EC" id="1.14.11.80"/>
    </reaction>
</comment>
<organism evidence="14 15">
    <name type="scientific">Eptatretus burgeri</name>
    <name type="common">Inshore hagfish</name>
    <dbReference type="NCBI Taxonomy" id="7764"/>
    <lineage>
        <taxon>Eukaryota</taxon>
        <taxon>Metazoa</taxon>
        <taxon>Chordata</taxon>
        <taxon>Craniata</taxon>
        <taxon>Vertebrata</taxon>
        <taxon>Cyclostomata</taxon>
        <taxon>Myxini</taxon>
        <taxon>Myxiniformes</taxon>
        <taxon>Myxinidae</taxon>
        <taxon>Eptatretinae</taxon>
        <taxon>Eptatretus</taxon>
    </lineage>
</organism>
<evidence type="ECO:0000313" key="15">
    <source>
        <dbReference type="Proteomes" id="UP000694388"/>
    </source>
</evidence>
<feature type="compositionally biased region" description="Polar residues" evidence="12">
    <location>
        <begin position="175"/>
        <end position="203"/>
    </location>
</feature>
<dbReference type="EC" id="1.14.11.80" evidence="11"/>
<evidence type="ECO:0000256" key="5">
    <source>
        <dbReference type="ARBA" id="ARBA00022833"/>
    </source>
</evidence>
<evidence type="ECO:0000313" key="14">
    <source>
        <dbReference type="Ensembl" id="ENSEBUP00000003690.1"/>
    </source>
</evidence>
<comment type="cofactor">
    <cofactor evidence="11">
        <name>Fe(2+)</name>
        <dbReference type="ChEBI" id="CHEBI:29033"/>
    </cofactor>
    <text evidence="11">Binds 1 Fe(2+) ion per subunit.</text>
</comment>
<dbReference type="InterPro" id="IPR024779">
    <property type="entry name" value="2OGFeDO_JBP1/TET_oxygenase_dom"/>
</dbReference>
<evidence type="ECO:0000256" key="4">
    <source>
        <dbReference type="ARBA" id="ARBA00022723"/>
    </source>
</evidence>
<comment type="cofactor">
    <cofactor evidence="11">
        <name>Zn(2+)</name>
        <dbReference type="ChEBI" id="CHEBI:29105"/>
    </cofactor>
    <text evidence="11">The zinc ions have a structural role.</text>
</comment>
<dbReference type="InterPro" id="IPR040175">
    <property type="entry name" value="TET1/2/3"/>
</dbReference>
<name>A0A8C4NJ70_EPTBU</name>
<comment type="catalytic activity">
    <reaction evidence="11">
        <text>a 5-methyl-2'-deoxycytidine in DNA + 2-oxoglutarate + O2 = a 5-hydroxymethyl-2'-deoxycytidine in DNA + succinate + CO2</text>
        <dbReference type="Rhea" id="RHEA:52636"/>
        <dbReference type="Rhea" id="RHEA-COMP:11370"/>
        <dbReference type="Rhea" id="RHEA-COMP:13315"/>
        <dbReference type="ChEBI" id="CHEBI:15379"/>
        <dbReference type="ChEBI" id="CHEBI:16526"/>
        <dbReference type="ChEBI" id="CHEBI:16810"/>
        <dbReference type="ChEBI" id="CHEBI:30031"/>
        <dbReference type="ChEBI" id="CHEBI:85454"/>
        <dbReference type="ChEBI" id="CHEBI:136731"/>
        <dbReference type="EC" id="1.14.11.80"/>
    </reaction>
</comment>
<dbReference type="GO" id="GO:0045944">
    <property type="term" value="P:positive regulation of transcription by RNA polymerase II"/>
    <property type="evidence" value="ECO:0007669"/>
    <property type="project" value="TreeGrafter"/>
</dbReference>
<proteinExistence type="inferred from homology"/>
<dbReference type="Proteomes" id="UP000694388">
    <property type="component" value="Unplaced"/>
</dbReference>
<comment type="function">
    <text evidence="11">Dioxygenase that catalyzes the conversion of the modified genomic base 5-methylcytosine (5mC) into 5-hydroxymethylcytosine (5hmC) and plays a key role in epigenetic chromatin reprogramming during embryonic development.</text>
</comment>
<protein>
    <recommendedName>
        <fullName evidence="11">Methylcytosine dioxygenase TET</fullName>
        <ecNumber evidence="11">1.14.11.80</ecNumber>
    </recommendedName>
</protein>
<evidence type="ECO:0000256" key="2">
    <source>
        <dbReference type="ARBA" id="ARBA00007502"/>
    </source>
</evidence>
<evidence type="ECO:0000256" key="11">
    <source>
        <dbReference type="RuleBase" id="RU367064"/>
    </source>
</evidence>
<feature type="compositionally biased region" description="Polar residues" evidence="12">
    <location>
        <begin position="254"/>
        <end position="276"/>
    </location>
</feature>
<accession>A0A8C4NJ70</accession>
<comment type="catalytic activity">
    <reaction evidence="9 11">
        <text>a 5-formyl-2'-deoxycytidine in DNA + 2-oxoglutarate + O2 = a 5-carboxyl-2'-deoxycytidine in DNA + succinate + CO2 + H(+)</text>
        <dbReference type="Rhea" id="RHEA:53832"/>
        <dbReference type="Rhea" id="RHEA-COMP:13656"/>
        <dbReference type="Rhea" id="RHEA-COMP:13657"/>
        <dbReference type="ChEBI" id="CHEBI:15378"/>
        <dbReference type="ChEBI" id="CHEBI:15379"/>
        <dbReference type="ChEBI" id="CHEBI:16526"/>
        <dbReference type="ChEBI" id="CHEBI:16810"/>
        <dbReference type="ChEBI" id="CHEBI:30031"/>
        <dbReference type="ChEBI" id="CHEBI:137731"/>
        <dbReference type="ChEBI" id="CHEBI:137732"/>
        <dbReference type="EC" id="1.14.11.80"/>
    </reaction>
</comment>
<comment type="similarity">
    <text evidence="2 11">Belongs to the TET family.</text>
</comment>
<dbReference type="GeneTree" id="ENSGT00940000160003"/>
<dbReference type="Ensembl" id="ENSEBUT00000004074.1">
    <property type="protein sequence ID" value="ENSEBUP00000003690.1"/>
    <property type="gene ID" value="ENSEBUG00000002618.1"/>
</dbReference>
<feature type="domain" description="Methylcytosine dioxygenase TET1-3 oxygenase" evidence="13">
    <location>
        <begin position="1014"/>
        <end position="1423"/>
    </location>
</feature>
<evidence type="ECO:0000256" key="7">
    <source>
        <dbReference type="ARBA" id="ARBA00023002"/>
    </source>
</evidence>
<dbReference type="PANTHER" id="PTHR23358">
    <property type="entry name" value="METHYLCYTOSINE DIOXYGENASE TET"/>
    <property type="match status" value="1"/>
</dbReference>
<sequence length="1517" mass="164832">MPSRVIVNGVNGMHGSGKDNIDRGSNINSLEEWDCKVAQSPTLLQSKRHVNGCYTGETQHKKPRFEDVELDLLQLAYSVTEDPHSSLNGESCRIAQSCDAESSPEPPPFTETSTVSLIAAAPQSLSPVPRKPPNCEFDGPVCHDLLQGDGTLGFPSSPLDQNIQTSAAPPCGLLSPNTPNKLPGDTSCQALTPNSRNSGNSQPSSYLQSFMVFALQQSPERATAVRALVELSNSAGAGNNYASSCRGSAKVGNISHTAESPPALSSPTPEGTSVTTGHKLPADSPTSSSLASLSDSEEVIGNEEHRLTSLSTSQVLEAGICQRSIAQKTLNAETCQQLLVNNEKDSQLMQQEQTEQQKQIIENGPRETQDEPWAGRLNLADGVAEDILQTPLSTISGSTHRSTATDRPLHPNGPETAACLWNGPINTSPSPKLRLVAEACSGDVALLPNQLPDGHIQSVISPINPSYGAKRPHSHLSSPAPTGNWHGANLMQNDVKGPGENHIQGLSRPVSTTPLQPPPPSPQSQSQRPQLQILNRPFHVMSDPEQSKFMLHRRNSEVWPSSPPIKTAQLSQVNISKEPGHTSKFLSYMLDQTQDGCNGISISAIPTSNYLQPQASTQGCEQPGRELVVNHCTSPSMVGRFRCSTDASNGMQVASSRVPSYPASDNITTSEDLKNIYRELQKNVGSSRQELHDTMGRVNQHQQWPMTDTALNTQLPPCSSYAFSNNLTPPVMAPAGVRVKSEPLDDNTPCPHGQAPVSDSVRAQLAAYLQQNGQRVKIENNGPVTLLSTTANSGGGVAGSDGEDTTPDQLTPSRNCQNQQDSLLNNFLDSPFSFLDTPTKNLLDTPTKRGHSDEYSCDCVEQFNEKDEGPYYTHLGVGPNVAAVREKMEERFGEKGKAVRIEKVVFTGKEGRSSQGCPIAKWVIRRSGEDEKLLVLVKERPGHHCDTTVVVMAILAWEGLPRALADSLYSDLTFTLNCYGVPTARRCALNEDRNCACQGLDPETCGASFSFGCSWSMYYNGCKFARSKLPRKFKLQGDYPREEEKLAQQLQCLSTHVGPVYERLAPDSYHNQVQHEALAPECRLGKNVGKPFSGVTACVDFCAHAHRDQHNMPNGSTVVCTLTKENNRQVGVLPEDEQLHVLPLYKLSDTDEFGDPEGMQARISSGAIQVLTAFPREVRILSEPVKTSRRKKAEAKRAAAEKQAATAAVLEAKGERFTTRTTRGKHTAPVPSSVAYNFMSSHVFKVKPYITLSCKVSFSSPSFPFQHLSFICLHSASYEMPDERSQAYLSRTSPWSRQLTSTPTQVGAAYDTRVSPETPVYGGHSYQGTPGKRVNGVIKSLLGMQNEESEKVNRILQSSQDTEIWSDSEHNFLDSDIGGVAIAPAHGSVLIECAKRELHATTPIKKPNRRHPTRISLVFYQHKSLNEPRHGLASWEAKMAEKRARKEAEDRGFAGATSGSGADTLDSLSLISGSHESTLQKELGIPTLQVLTLPTCSLVTAIPQPVTYLTGNYSRWA</sequence>
<comment type="subcellular location">
    <subcellularLocation>
        <location evidence="1">Chromosome</location>
    </subcellularLocation>
</comment>
<feature type="region of interest" description="Disordered" evidence="12">
    <location>
        <begin position="787"/>
        <end position="815"/>
    </location>
</feature>
<reference evidence="14" key="1">
    <citation type="submission" date="2025-08" db="UniProtKB">
        <authorList>
            <consortium name="Ensembl"/>
        </authorList>
    </citation>
    <scope>IDENTIFICATION</scope>
</reference>
<feature type="compositionally biased region" description="Polar residues" evidence="12">
    <location>
        <begin position="158"/>
        <end position="167"/>
    </location>
</feature>
<evidence type="ECO:0000256" key="9">
    <source>
        <dbReference type="ARBA" id="ARBA00047840"/>
    </source>
</evidence>
<keyword evidence="15" id="KW-1185">Reference proteome</keyword>
<feature type="region of interest" description="Disordered" evidence="12">
    <location>
        <begin position="462"/>
        <end position="529"/>
    </location>
</feature>
<dbReference type="SMART" id="SM01333">
    <property type="entry name" value="Tet_JBP"/>
    <property type="match status" value="1"/>
</dbReference>
<evidence type="ECO:0000256" key="12">
    <source>
        <dbReference type="SAM" id="MobiDB-lite"/>
    </source>
</evidence>
<evidence type="ECO:0000256" key="6">
    <source>
        <dbReference type="ARBA" id="ARBA00022964"/>
    </source>
</evidence>
<dbReference type="GO" id="GO:0141166">
    <property type="term" value="P:chromosomal 5-methylcytosine DNA demethylation pathway"/>
    <property type="evidence" value="ECO:0007669"/>
    <property type="project" value="UniProtKB-UniRule"/>
</dbReference>
<feature type="compositionally biased region" description="Low complexity" evidence="12">
    <location>
        <begin position="282"/>
        <end position="294"/>
    </location>
</feature>
<keyword evidence="6 11" id="KW-0223">Dioxygenase</keyword>
<dbReference type="Pfam" id="PF12851">
    <property type="entry name" value="Tet_JBP"/>
    <property type="match status" value="1"/>
</dbReference>
<feature type="region of interest" description="Disordered" evidence="12">
    <location>
        <begin position="246"/>
        <end position="298"/>
    </location>
</feature>
<keyword evidence="8 11" id="KW-0408">Iron</keyword>
<dbReference type="GO" id="GO:0040029">
    <property type="term" value="P:epigenetic regulation of gene expression"/>
    <property type="evidence" value="ECO:0007669"/>
    <property type="project" value="InterPro"/>
</dbReference>
<dbReference type="InterPro" id="IPR046942">
    <property type="entry name" value="TET_oxygenase"/>
</dbReference>